<feature type="region of interest" description="Disordered" evidence="1">
    <location>
        <begin position="57"/>
        <end position="76"/>
    </location>
</feature>
<dbReference type="Proteomes" id="UP000559182">
    <property type="component" value="Unassembled WGS sequence"/>
</dbReference>
<reference evidence="2 3" key="1">
    <citation type="submission" date="2020-08" db="EMBL/GenBank/DDBJ databases">
        <title>Sequencing the genomes of 1000 actinobacteria strains.</title>
        <authorList>
            <person name="Klenk H.-P."/>
        </authorList>
    </citation>
    <scope>NUCLEOTIDE SEQUENCE [LARGE SCALE GENOMIC DNA]</scope>
    <source>
        <strain evidence="2 3">DSM 105369</strain>
    </source>
</reference>
<evidence type="ECO:0000313" key="2">
    <source>
        <dbReference type="EMBL" id="MBB2890439.1"/>
    </source>
</evidence>
<protein>
    <recommendedName>
        <fullName evidence="4">RNA polymerase sigma factor 70 region 4 type 2 domain-containing protein</fullName>
    </recommendedName>
</protein>
<comment type="caution">
    <text evidence="2">The sequence shown here is derived from an EMBL/GenBank/DDBJ whole genome shotgun (WGS) entry which is preliminary data.</text>
</comment>
<accession>A0A839N0U3</accession>
<evidence type="ECO:0000313" key="3">
    <source>
        <dbReference type="Proteomes" id="UP000559182"/>
    </source>
</evidence>
<feature type="compositionally biased region" description="Low complexity" evidence="1">
    <location>
        <begin position="61"/>
        <end position="76"/>
    </location>
</feature>
<evidence type="ECO:0008006" key="4">
    <source>
        <dbReference type="Google" id="ProtNLM"/>
    </source>
</evidence>
<evidence type="ECO:0000256" key="1">
    <source>
        <dbReference type="SAM" id="MobiDB-lite"/>
    </source>
</evidence>
<sequence>MDHNRLIDQLPDMLAVAVRLDDAGHPAETIGCALGIPVQSVRNLLVVAHCKLDHLAADEPTGSTSRSSSAAGLDTV</sequence>
<name>A0A839N0U3_9MICO</name>
<proteinExistence type="predicted"/>
<organism evidence="2 3">
    <name type="scientific">Flexivirga oryzae</name>
    <dbReference type="NCBI Taxonomy" id="1794944"/>
    <lineage>
        <taxon>Bacteria</taxon>
        <taxon>Bacillati</taxon>
        <taxon>Actinomycetota</taxon>
        <taxon>Actinomycetes</taxon>
        <taxon>Micrococcales</taxon>
        <taxon>Dermacoccaceae</taxon>
        <taxon>Flexivirga</taxon>
    </lineage>
</organism>
<dbReference type="AlphaFoldDB" id="A0A839N0U3"/>
<dbReference type="EMBL" id="JACHVQ010000001">
    <property type="protein sequence ID" value="MBB2890439.1"/>
    <property type="molecule type" value="Genomic_DNA"/>
</dbReference>
<keyword evidence="3" id="KW-1185">Reference proteome</keyword>
<dbReference type="RefSeq" id="WP_183318528.1">
    <property type="nucleotide sequence ID" value="NZ_JACHVQ010000001.1"/>
</dbReference>
<gene>
    <name evidence="2" type="ORF">FHU39_000423</name>
</gene>